<organism evidence="8 9">
    <name type="scientific">Aspergillus avenaceus</name>
    <dbReference type="NCBI Taxonomy" id="36643"/>
    <lineage>
        <taxon>Eukaryota</taxon>
        <taxon>Fungi</taxon>
        <taxon>Dikarya</taxon>
        <taxon>Ascomycota</taxon>
        <taxon>Pezizomycotina</taxon>
        <taxon>Eurotiomycetes</taxon>
        <taxon>Eurotiomycetidae</taxon>
        <taxon>Eurotiales</taxon>
        <taxon>Aspergillaceae</taxon>
        <taxon>Aspergillus</taxon>
        <taxon>Aspergillus subgen. Circumdati</taxon>
    </lineage>
</organism>
<evidence type="ECO:0000313" key="8">
    <source>
        <dbReference type="EMBL" id="KAE8154574.1"/>
    </source>
</evidence>
<evidence type="ECO:0000256" key="2">
    <source>
        <dbReference type="ARBA" id="ARBA00022692"/>
    </source>
</evidence>
<dbReference type="AlphaFoldDB" id="A0A5N6U7L4"/>
<dbReference type="GO" id="GO:0016020">
    <property type="term" value="C:membrane"/>
    <property type="evidence" value="ECO:0007669"/>
    <property type="project" value="UniProtKB-SubCell"/>
</dbReference>
<dbReference type="PANTHER" id="PTHR33048">
    <property type="entry name" value="PTH11-LIKE INTEGRAL MEMBRANE PROTEIN (AFU_ORTHOLOGUE AFUA_5G11245)"/>
    <property type="match status" value="1"/>
</dbReference>
<keyword evidence="3 6" id="KW-1133">Transmembrane helix</keyword>
<evidence type="ECO:0000313" key="9">
    <source>
        <dbReference type="Proteomes" id="UP000325780"/>
    </source>
</evidence>
<dbReference type="InterPro" id="IPR049326">
    <property type="entry name" value="Rhodopsin_dom_fungi"/>
</dbReference>
<feature type="transmembrane region" description="Helical" evidence="6">
    <location>
        <begin position="122"/>
        <end position="143"/>
    </location>
</feature>
<evidence type="ECO:0000256" key="4">
    <source>
        <dbReference type="ARBA" id="ARBA00023136"/>
    </source>
</evidence>
<dbReference type="InterPro" id="IPR052337">
    <property type="entry name" value="SAT4-like"/>
</dbReference>
<sequence>MNPQTHVVTITSTLFTAIAFIAVCLRLFARGFIIRALGLDDSSYCMIGFAVIQTIAFILSSALHCPPWKWANYPVYLLSCSKDIEIFFFASGALNILTDVLTYVMPIPVILNLQMPSKQKTYIIIILGLGMIACISSVVRLVYGAKLMSFPPDAVAIAGTFNWTSIEMNLGILAASIPSFKAIASRLVPRLIGECPSSELQTPLTNLNDVERGTNAFHRRRHSFGMSVLYSRNSAIASPVHPAQSQERFHIPENVIATQVEFDVTYKRRDSDSDRSW</sequence>
<name>A0A5N6U7L4_ASPAV</name>
<accession>A0A5N6U7L4</accession>
<reference evidence="8 9" key="1">
    <citation type="submission" date="2019-04" db="EMBL/GenBank/DDBJ databases">
        <title>Friends and foes A comparative genomics study of 23 Aspergillus species from section Flavi.</title>
        <authorList>
            <consortium name="DOE Joint Genome Institute"/>
            <person name="Kjaerbolling I."/>
            <person name="Vesth T."/>
            <person name="Frisvad J.C."/>
            <person name="Nybo J.L."/>
            <person name="Theobald S."/>
            <person name="Kildgaard S."/>
            <person name="Isbrandt T."/>
            <person name="Kuo A."/>
            <person name="Sato A."/>
            <person name="Lyhne E.K."/>
            <person name="Kogle M.E."/>
            <person name="Wiebenga A."/>
            <person name="Kun R.S."/>
            <person name="Lubbers R.J."/>
            <person name="Makela M.R."/>
            <person name="Barry K."/>
            <person name="Chovatia M."/>
            <person name="Clum A."/>
            <person name="Daum C."/>
            <person name="Haridas S."/>
            <person name="He G."/>
            <person name="LaButti K."/>
            <person name="Lipzen A."/>
            <person name="Mondo S."/>
            <person name="Riley R."/>
            <person name="Salamov A."/>
            <person name="Simmons B.A."/>
            <person name="Magnuson J.K."/>
            <person name="Henrissat B."/>
            <person name="Mortensen U.H."/>
            <person name="Larsen T.O."/>
            <person name="Devries R.P."/>
            <person name="Grigoriev I.V."/>
            <person name="Machida M."/>
            <person name="Baker S.E."/>
            <person name="Andersen M.R."/>
        </authorList>
    </citation>
    <scope>NUCLEOTIDE SEQUENCE [LARGE SCALE GENOMIC DNA]</scope>
    <source>
        <strain evidence="8 9">IBT 18842</strain>
    </source>
</reference>
<feature type="domain" description="Rhodopsin" evidence="7">
    <location>
        <begin position="12"/>
        <end position="185"/>
    </location>
</feature>
<evidence type="ECO:0000259" key="7">
    <source>
        <dbReference type="Pfam" id="PF20684"/>
    </source>
</evidence>
<keyword evidence="2 6" id="KW-0812">Transmembrane</keyword>
<keyword evidence="4 6" id="KW-0472">Membrane</keyword>
<feature type="transmembrane region" description="Helical" evidence="6">
    <location>
        <begin position="84"/>
        <end position="110"/>
    </location>
</feature>
<gene>
    <name evidence="8" type="ORF">BDV25DRAFT_126442</name>
</gene>
<feature type="transmembrane region" description="Helical" evidence="6">
    <location>
        <begin position="41"/>
        <end position="64"/>
    </location>
</feature>
<proteinExistence type="inferred from homology"/>
<dbReference type="EMBL" id="ML742028">
    <property type="protein sequence ID" value="KAE8154574.1"/>
    <property type="molecule type" value="Genomic_DNA"/>
</dbReference>
<feature type="transmembrane region" description="Helical" evidence="6">
    <location>
        <begin position="6"/>
        <end position="29"/>
    </location>
</feature>
<dbReference type="PANTHER" id="PTHR33048:SF114">
    <property type="entry name" value="MEMBRANE PROTEIN PTH11-LIKE, PUTATIVE (AFU_ORTHOLOGUE AFUA_7G06620)-RELATED"/>
    <property type="match status" value="1"/>
</dbReference>
<comment type="subcellular location">
    <subcellularLocation>
        <location evidence="1">Membrane</location>
        <topology evidence="1">Multi-pass membrane protein</topology>
    </subcellularLocation>
</comment>
<keyword evidence="9" id="KW-1185">Reference proteome</keyword>
<dbReference type="OrthoDB" id="444631at2759"/>
<evidence type="ECO:0000256" key="5">
    <source>
        <dbReference type="ARBA" id="ARBA00038359"/>
    </source>
</evidence>
<evidence type="ECO:0000256" key="1">
    <source>
        <dbReference type="ARBA" id="ARBA00004141"/>
    </source>
</evidence>
<protein>
    <recommendedName>
        <fullName evidence="7">Rhodopsin domain-containing protein</fullName>
    </recommendedName>
</protein>
<dbReference type="Pfam" id="PF20684">
    <property type="entry name" value="Fung_rhodopsin"/>
    <property type="match status" value="1"/>
</dbReference>
<dbReference type="Proteomes" id="UP000325780">
    <property type="component" value="Unassembled WGS sequence"/>
</dbReference>
<evidence type="ECO:0000256" key="6">
    <source>
        <dbReference type="SAM" id="Phobius"/>
    </source>
</evidence>
<evidence type="ECO:0000256" key="3">
    <source>
        <dbReference type="ARBA" id="ARBA00022989"/>
    </source>
</evidence>
<comment type="similarity">
    <text evidence="5">Belongs to the SAT4 family.</text>
</comment>